<dbReference type="EMBL" id="OR420746">
    <property type="protein sequence ID" value="WMM95506.1"/>
    <property type="molecule type" value="Genomic_DNA"/>
</dbReference>
<proteinExistence type="predicted"/>
<evidence type="ECO:0000313" key="2">
    <source>
        <dbReference type="Proteomes" id="UP001304490"/>
    </source>
</evidence>
<name>A0AAX3ZZ75_9CAUD</name>
<keyword evidence="2" id="KW-1185">Reference proteome</keyword>
<accession>A0AAX3ZZ75</accession>
<gene>
    <name evidence="1" type="ORF">CRP227_gp43</name>
</gene>
<organism evidence="1 2">
    <name type="scientific">Roseobacter phage CRP-227</name>
    <dbReference type="NCBI Taxonomy" id="3072847"/>
    <lineage>
        <taxon>Viruses</taxon>
        <taxon>Duplodnaviria</taxon>
        <taxon>Heunggongvirae</taxon>
        <taxon>Uroviricota</taxon>
        <taxon>Caudoviricetes</taxon>
        <taxon>Autographivirales</taxon>
        <taxon>Autographivirales incertae sedis</taxon>
        <taxon>Dynamenevirus</taxon>
        <taxon>Dynamenevirus CRP227</taxon>
    </lineage>
</organism>
<dbReference type="Proteomes" id="UP001304490">
    <property type="component" value="Segment"/>
</dbReference>
<sequence length="89" mass="9903">MPKEQEGWHISKSVPATLLLGLVTQAAAIVWTVSMMMADIQQNTEKLIAFSERVSKVENMVQSQAVSMARIDENIKAIRGAVEKMSQRD</sequence>
<protein>
    <submittedName>
        <fullName evidence="1">Uncharacterized protein</fullName>
    </submittedName>
</protein>
<reference evidence="1 2" key="1">
    <citation type="submission" date="2023-08" db="EMBL/GenBank/DDBJ databases">
        <authorList>
            <person name="Du S."/>
            <person name="Wu Z."/>
            <person name="Wu Y."/>
            <person name="Yang M."/>
            <person name="Shao J."/>
            <person name="Liu H."/>
            <person name="Zhao Y."/>
            <person name="Zhang Z."/>
        </authorList>
    </citation>
    <scope>NUCLEOTIDE SEQUENCE [LARGE SCALE GENOMIC DNA]</scope>
</reference>
<evidence type="ECO:0000313" key="1">
    <source>
        <dbReference type="EMBL" id="WMM95506.1"/>
    </source>
</evidence>